<evidence type="ECO:0000313" key="3">
    <source>
        <dbReference type="EMBL" id="KAF9591243.1"/>
    </source>
</evidence>
<accession>A0A835H464</accession>
<dbReference type="EMBL" id="JADFTS010000008">
    <property type="protein sequence ID" value="KAF9591230.1"/>
    <property type="molecule type" value="Genomic_DNA"/>
</dbReference>
<proteinExistence type="predicted"/>
<dbReference type="PANTHER" id="PTHR34941">
    <property type="entry name" value="DEHYDRIN HIRD11"/>
    <property type="match status" value="1"/>
</dbReference>
<dbReference type="AlphaFoldDB" id="A0A835H464"/>
<dbReference type="PANTHER" id="PTHR34941:SF1">
    <property type="entry name" value="DEHYDRIN HIRD11"/>
    <property type="match status" value="1"/>
</dbReference>
<evidence type="ECO:0000256" key="1">
    <source>
        <dbReference type="SAM" id="MobiDB-lite"/>
    </source>
</evidence>
<evidence type="ECO:0008006" key="5">
    <source>
        <dbReference type="Google" id="ProtNLM"/>
    </source>
</evidence>
<sequence>MAGIMNKIGDALHIGGNKEEQKHGEAQKHDQQLKPGGEPHKKQGEQKEGFLEKIKDKVSGEGGANKEGGEKKKKKEKKKKGDGKDHGSSSSSDSD</sequence>
<protein>
    <recommendedName>
        <fullName evidence="5">Dehydrin</fullName>
    </recommendedName>
</protein>
<dbReference type="EMBL" id="JADFTS010000008">
    <property type="protein sequence ID" value="KAF9591243.1"/>
    <property type="molecule type" value="Genomic_DNA"/>
</dbReference>
<evidence type="ECO:0000313" key="2">
    <source>
        <dbReference type="EMBL" id="KAF9591230.1"/>
    </source>
</evidence>
<feature type="compositionally biased region" description="Basic and acidic residues" evidence="1">
    <location>
        <begin position="16"/>
        <end position="59"/>
    </location>
</feature>
<evidence type="ECO:0000313" key="4">
    <source>
        <dbReference type="Proteomes" id="UP000631114"/>
    </source>
</evidence>
<reference evidence="3 4" key="1">
    <citation type="submission" date="2020-10" db="EMBL/GenBank/DDBJ databases">
        <title>The Coptis chinensis genome and diversification of protoberbering-type alkaloids.</title>
        <authorList>
            <person name="Wang B."/>
            <person name="Shu S."/>
            <person name="Song C."/>
            <person name="Liu Y."/>
        </authorList>
    </citation>
    <scope>NUCLEOTIDE SEQUENCE [LARGE SCALE GENOMIC DNA]</scope>
    <source>
        <strain evidence="3">HL-2020</strain>
        <tissue evidence="3">Leaf</tissue>
    </source>
</reference>
<feature type="compositionally biased region" description="Basic residues" evidence="1">
    <location>
        <begin position="71"/>
        <end position="81"/>
    </location>
</feature>
<dbReference type="GO" id="GO:0046872">
    <property type="term" value="F:metal ion binding"/>
    <property type="evidence" value="ECO:0007669"/>
    <property type="project" value="InterPro"/>
</dbReference>
<comment type="caution">
    <text evidence="3">The sequence shown here is derived from an EMBL/GenBank/DDBJ whole genome shotgun (WGS) entry which is preliminary data.</text>
</comment>
<feature type="region of interest" description="Disordered" evidence="1">
    <location>
        <begin position="1"/>
        <end position="95"/>
    </location>
</feature>
<dbReference type="InterPro" id="IPR039285">
    <property type="entry name" value="HIRD11-like"/>
</dbReference>
<name>A0A835H464_9MAGN</name>
<dbReference type="OrthoDB" id="1927892at2759"/>
<dbReference type="Proteomes" id="UP000631114">
    <property type="component" value="Unassembled WGS sequence"/>
</dbReference>
<gene>
    <name evidence="2" type="ORF">IFM89_003181</name>
    <name evidence="3" type="ORF">IFM89_003194</name>
</gene>
<organism evidence="3 4">
    <name type="scientific">Coptis chinensis</name>
    <dbReference type="NCBI Taxonomy" id="261450"/>
    <lineage>
        <taxon>Eukaryota</taxon>
        <taxon>Viridiplantae</taxon>
        <taxon>Streptophyta</taxon>
        <taxon>Embryophyta</taxon>
        <taxon>Tracheophyta</taxon>
        <taxon>Spermatophyta</taxon>
        <taxon>Magnoliopsida</taxon>
        <taxon>Ranunculales</taxon>
        <taxon>Ranunculaceae</taxon>
        <taxon>Coptidoideae</taxon>
        <taxon>Coptis</taxon>
    </lineage>
</organism>
<keyword evidence="4" id="KW-1185">Reference proteome</keyword>